<organism evidence="3">
    <name type="scientific">Pyramimonas obovata</name>
    <dbReference type="NCBI Taxonomy" id="1411642"/>
    <lineage>
        <taxon>Eukaryota</taxon>
        <taxon>Viridiplantae</taxon>
        <taxon>Chlorophyta</taxon>
        <taxon>Pyramimonadophyceae</taxon>
        <taxon>Pyramimonadales</taxon>
        <taxon>Pyramimonadaceae</taxon>
        <taxon>Pyramimonas</taxon>
        <taxon>Pyramimonas incertae sedis</taxon>
    </lineage>
</organism>
<keyword evidence="2" id="KW-0812">Transmembrane</keyword>
<reference evidence="3" key="1">
    <citation type="submission" date="2021-01" db="EMBL/GenBank/DDBJ databases">
        <authorList>
            <person name="Corre E."/>
            <person name="Pelletier E."/>
            <person name="Niang G."/>
            <person name="Scheremetjew M."/>
            <person name="Finn R."/>
            <person name="Kale V."/>
            <person name="Holt S."/>
            <person name="Cochrane G."/>
            <person name="Meng A."/>
            <person name="Brown T."/>
            <person name="Cohen L."/>
        </authorList>
    </citation>
    <scope>NUCLEOTIDE SEQUENCE</scope>
    <source>
        <strain evidence="3">CCMP722</strain>
    </source>
</reference>
<protein>
    <submittedName>
        <fullName evidence="3">Uncharacterized protein</fullName>
    </submittedName>
</protein>
<feature type="transmembrane region" description="Helical" evidence="2">
    <location>
        <begin position="212"/>
        <end position="229"/>
    </location>
</feature>
<keyword evidence="2" id="KW-1133">Transmembrane helix</keyword>
<evidence type="ECO:0000256" key="1">
    <source>
        <dbReference type="SAM" id="MobiDB-lite"/>
    </source>
</evidence>
<dbReference type="InterPro" id="IPR021995">
    <property type="entry name" value="DUF3593"/>
</dbReference>
<dbReference type="AlphaFoldDB" id="A0A7S0RQZ3"/>
<name>A0A7S0RQZ3_9CHLO</name>
<dbReference type="PANTHER" id="PTHR35473:SF3">
    <property type="entry name" value="1-ACYL-SN-GLYCEROL-3-PHOSPHATE ACYLTRANSFERASE"/>
    <property type="match status" value="1"/>
</dbReference>
<sequence length="362" mass="39619">MATACVSRWDPLLRGRSNGACVARLPLKSGGWKLISAEVPKHGRRRRSTIGKGHGPGNRSLQVCGQQRTRGGVAQLGQGPDNRSGLKRVQAKAAVRSAKTTDTSKREAAAVAVPLALEDEPEKTKTLEWQRAEQAELTQAPARRPPGARSEVPSETNSAEKVGRDAEELDVDGSTLASPYLLFDPPSSSTRKVAARRSGVFAGGAFGYSQRIVIGVLCALVVGGGVAAFDRGMGAAQDWWDHTNLIQRSAPFYMISLLPYLDFLWKLQQSRPQATRAMVFSFAFVLVFVVISTPVEMYARVHLGKDVADVDPLHFFVQSLIALTNFMIILSFRNEIRRKREENRVEAQAAAEAQQLDPKERT</sequence>
<feature type="region of interest" description="Disordered" evidence="1">
    <location>
        <begin position="135"/>
        <end position="170"/>
    </location>
</feature>
<evidence type="ECO:0000313" key="3">
    <source>
        <dbReference type="EMBL" id="CAD8684605.1"/>
    </source>
</evidence>
<proteinExistence type="predicted"/>
<dbReference type="EMBL" id="HBFA01033586">
    <property type="protein sequence ID" value="CAD8684605.1"/>
    <property type="molecule type" value="Transcribed_RNA"/>
</dbReference>
<accession>A0A7S0RQZ3</accession>
<dbReference type="Pfam" id="PF12159">
    <property type="entry name" value="DUF3593"/>
    <property type="match status" value="1"/>
</dbReference>
<dbReference type="PANTHER" id="PTHR35473">
    <property type="entry name" value="1-ACYL-SN-GLYCEROL-3-PHOSPHATE ACYLTRANSFERASE"/>
    <property type="match status" value="1"/>
</dbReference>
<gene>
    <name evidence="3" type="ORF">POBO1169_LOCUS16897</name>
</gene>
<evidence type="ECO:0000256" key="2">
    <source>
        <dbReference type="SAM" id="Phobius"/>
    </source>
</evidence>
<keyword evidence="2" id="KW-0472">Membrane</keyword>
<feature type="transmembrane region" description="Helical" evidence="2">
    <location>
        <begin position="315"/>
        <end position="332"/>
    </location>
</feature>
<feature type="transmembrane region" description="Helical" evidence="2">
    <location>
        <begin position="277"/>
        <end position="295"/>
    </location>
</feature>